<comment type="function">
    <text evidence="5">May play the central regulatory role in sporulation. It may be an element of the effector pathway responsible for the activation of sporulation genes in response to nutritional stress. Spo0A may act in concert with spo0H (a sigma factor) to control the expression of some genes that are critical to the sporulation process.</text>
</comment>
<dbReference type="Gene3D" id="3.40.50.2300">
    <property type="match status" value="1"/>
</dbReference>
<evidence type="ECO:0000256" key="1">
    <source>
        <dbReference type="ARBA" id="ARBA00018672"/>
    </source>
</evidence>
<dbReference type="Pfam" id="PF00072">
    <property type="entry name" value="Response_reg"/>
    <property type="match status" value="1"/>
</dbReference>
<sequence>MNLLLVDDEAFALEALEHAINWKSLGIDQVFTCGNIKAARQICQESDIQIMICDIEMPNGTGLDLAKWLSENYPDLLILFLTCHSDFSFAKEAISYHAFAYLLKPFDIEEISQAVKEAVQQSRNRQKLNRSLFASQPPERLLASEHFWLQLVSGSYQNSDADYILWDASRNSVFFDKDAHYVPCLFYISSLPSENTDLGVLSYCVKNALNEFFVEDPGWPPAIEPKPCFFLSFVSPDLFLDREAFDKHCSDLIQFFRQKFGASLQILTGEEGDYLTLQKQADLLLVQASSATESLGDGDDTEKSAMIVKKIFELVKENKAITREELASQVFLSPDYMAKIFKKETGKRISDYLSEVRLQEAKCLLTDTTRSISDIASSLSYSNFSGFSRMFKSETGLSPAEYRKKHRKAL</sequence>
<evidence type="ECO:0000256" key="3">
    <source>
        <dbReference type="ARBA" id="ARBA00023125"/>
    </source>
</evidence>
<dbReference type="SUPFAM" id="SSF52172">
    <property type="entry name" value="CheY-like"/>
    <property type="match status" value="1"/>
</dbReference>
<keyword evidence="3" id="KW-0238">DNA-binding</keyword>
<dbReference type="PROSITE" id="PS50110">
    <property type="entry name" value="RESPONSE_REGULATORY"/>
    <property type="match status" value="1"/>
</dbReference>
<evidence type="ECO:0000256" key="4">
    <source>
        <dbReference type="ARBA" id="ARBA00023163"/>
    </source>
</evidence>
<feature type="domain" description="Response regulatory" evidence="8">
    <location>
        <begin position="2"/>
        <end position="119"/>
    </location>
</feature>
<gene>
    <name evidence="9" type="ORF">LKD42_03940</name>
</gene>
<organism evidence="9 10">
    <name type="scientific">Hominisplanchenecus faecis</name>
    <dbReference type="NCBI Taxonomy" id="2885351"/>
    <lineage>
        <taxon>Bacteria</taxon>
        <taxon>Bacillati</taxon>
        <taxon>Bacillota</taxon>
        <taxon>Clostridia</taxon>
        <taxon>Lachnospirales</taxon>
        <taxon>Lachnospiraceae</taxon>
        <taxon>Hominisplanchenecus</taxon>
    </lineage>
</organism>
<evidence type="ECO:0000259" key="7">
    <source>
        <dbReference type="PROSITE" id="PS01124"/>
    </source>
</evidence>
<dbReference type="InterPro" id="IPR001789">
    <property type="entry name" value="Sig_transdc_resp-reg_receiver"/>
</dbReference>
<reference evidence="9 10" key="1">
    <citation type="submission" date="2021-10" db="EMBL/GenBank/DDBJ databases">
        <title>Anaerobic single-cell dispensing facilitates the cultivation of human gut bacteria.</title>
        <authorList>
            <person name="Afrizal A."/>
        </authorList>
    </citation>
    <scope>NUCLEOTIDE SEQUENCE [LARGE SCALE GENOMIC DNA]</scope>
    <source>
        <strain evidence="9 10">CLA-AA-H246</strain>
    </source>
</reference>
<dbReference type="PROSITE" id="PS01124">
    <property type="entry name" value="HTH_ARAC_FAMILY_2"/>
    <property type="match status" value="1"/>
</dbReference>
<proteinExistence type="predicted"/>
<evidence type="ECO:0000313" key="9">
    <source>
        <dbReference type="EMBL" id="MCC2148407.1"/>
    </source>
</evidence>
<evidence type="ECO:0000256" key="6">
    <source>
        <dbReference type="PROSITE-ProRule" id="PRU00169"/>
    </source>
</evidence>
<keyword evidence="6" id="KW-0597">Phosphoprotein</keyword>
<dbReference type="SMART" id="SM00448">
    <property type="entry name" value="REC"/>
    <property type="match status" value="1"/>
</dbReference>
<dbReference type="CDD" id="cd17536">
    <property type="entry name" value="REC_YesN-like"/>
    <property type="match status" value="1"/>
</dbReference>
<feature type="domain" description="HTH araC/xylS-type" evidence="7">
    <location>
        <begin position="305"/>
        <end position="405"/>
    </location>
</feature>
<dbReference type="SUPFAM" id="SSF46689">
    <property type="entry name" value="Homeodomain-like"/>
    <property type="match status" value="1"/>
</dbReference>
<protein>
    <recommendedName>
        <fullName evidence="1">Stage 0 sporulation protein A homolog</fullName>
    </recommendedName>
</protein>
<dbReference type="InterPro" id="IPR011006">
    <property type="entry name" value="CheY-like_superfamily"/>
</dbReference>
<dbReference type="SMART" id="SM00342">
    <property type="entry name" value="HTH_ARAC"/>
    <property type="match status" value="1"/>
</dbReference>
<dbReference type="PANTHER" id="PTHR43280">
    <property type="entry name" value="ARAC-FAMILY TRANSCRIPTIONAL REGULATOR"/>
    <property type="match status" value="1"/>
</dbReference>
<dbReference type="RefSeq" id="WP_248834863.1">
    <property type="nucleotide sequence ID" value="NZ_JAJEQE010000008.1"/>
</dbReference>
<dbReference type="EMBL" id="JAJEQE010000008">
    <property type="protein sequence ID" value="MCC2148407.1"/>
    <property type="molecule type" value="Genomic_DNA"/>
</dbReference>
<evidence type="ECO:0000259" key="8">
    <source>
        <dbReference type="PROSITE" id="PS50110"/>
    </source>
</evidence>
<dbReference type="PRINTS" id="PR00032">
    <property type="entry name" value="HTHARAC"/>
</dbReference>
<keyword evidence="4" id="KW-0804">Transcription</keyword>
<dbReference type="Proteomes" id="UP001299235">
    <property type="component" value="Unassembled WGS sequence"/>
</dbReference>
<dbReference type="Gene3D" id="1.10.10.60">
    <property type="entry name" value="Homeodomain-like"/>
    <property type="match status" value="2"/>
</dbReference>
<dbReference type="InterPro" id="IPR009057">
    <property type="entry name" value="Homeodomain-like_sf"/>
</dbReference>
<dbReference type="PANTHER" id="PTHR43280:SF10">
    <property type="entry name" value="REGULATORY PROTEIN POCR"/>
    <property type="match status" value="1"/>
</dbReference>
<comment type="caution">
    <text evidence="9">The sequence shown here is derived from an EMBL/GenBank/DDBJ whole genome shotgun (WGS) entry which is preliminary data.</text>
</comment>
<dbReference type="InterPro" id="IPR020449">
    <property type="entry name" value="Tscrpt_reg_AraC-type_HTH"/>
</dbReference>
<evidence type="ECO:0000313" key="10">
    <source>
        <dbReference type="Proteomes" id="UP001299235"/>
    </source>
</evidence>
<evidence type="ECO:0000256" key="5">
    <source>
        <dbReference type="ARBA" id="ARBA00024867"/>
    </source>
</evidence>
<accession>A0ABS8EVF2</accession>
<evidence type="ECO:0000256" key="2">
    <source>
        <dbReference type="ARBA" id="ARBA00023015"/>
    </source>
</evidence>
<dbReference type="InterPro" id="IPR018060">
    <property type="entry name" value="HTH_AraC"/>
</dbReference>
<dbReference type="Pfam" id="PF12833">
    <property type="entry name" value="HTH_18"/>
    <property type="match status" value="1"/>
</dbReference>
<feature type="modified residue" description="4-aspartylphosphate" evidence="6">
    <location>
        <position position="54"/>
    </location>
</feature>
<name>A0ABS8EVF2_9FIRM</name>
<keyword evidence="10" id="KW-1185">Reference proteome</keyword>
<keyword evidence="2" id="KW-0805">Transcription regulation</keyword>